<name>A0A9J5ZED0_SOLCO</name>
<evidence type="ECO:0000313" key="2">
    <source>
        <dbReference type="Proteomes" id="UP000824120"/>
    </source>
</evidence>
<sequence length="202" mass="22956">MTPTLEEIASFMGKESNIQGANLRNKRPIIPKNVDTNMFMDLLKINQIDGWVSLDFLYERFTPNWCNYVSSHKEREAKIDIPKGILACEEKLSVWLNNCHENMGRARRQVHRLAEQISDVIKNHRFMNDTKVPKQARAIVSHLPKVLISDPFFPPGYGPFDNCGAGLSTTHLQGMPFRNNPTVTTAAPVYTLPQPTVTHREA</sequence>
<accession>A0A9J5ZED0</accession>
<organism evidence="1 2">
    <name type="scientific">Solanum commersonii</name>
    <name type="common">Commerson's wild potato</name>
    <name type="synonym">Commerson's nightshade</name>
    <dbReference type="NCBI Taxonomy" id="4109"/>
    <lineage>
        <taxon>Eukaryota</taxon>
        <taxon>Viridiplantae</taxon>
        <taxon>Streptophyta</taxon>
        <taxon>Embryophyta</taxon>
        <taxon>Tracheophyta</taxon>
        <taxon>Spermatophyta</taxon>
        <taxon>Magnoliopsida</taxon>
        <taxon>eudicotyledons</taxon>
        <taxon>Gunneridae</taxon>
        <taxon>Pentapetalae</taxon>
        <taxon>asterids</taxon>
        <taxon>lamiids</taxon>
        <taxon>Solanales</taxon>
        <taxon>Solanaceae</taxon>
        <taxon>Solanoideae</taxon>
        <taxon>Solaneae</taxon>
        <taxon>Solanum</taxon>
    </lineage>
</organism>
<gene>
    <name evidence="1" type="ORF">H5410_021576</name>
</gene>
<proteinExistence type="predicted"/>
<dbReference type="AlphaFoldDB" id="A0A9J5ZED0"/>
<dbReference type="Proteomes" id="UP000824120">
    <property type="component" value="Chromosome 4"/>
</dbReference>
<comment type="caution">
    <text evidence="1">The sequence shown here is derived from an EMBL/GenBank/DDBJ whole genome shotgun (WGS) entry which is preliminary data.</text>
</comment>
<evidence type="ECO:0000313" key="1">
    <source>
        <dbReference type="EMBL" id="KAG5610295.1"/>
    </source>
</evidence>
<protein>
    <submittedName>
        <fullName evidence="1">Uncharacterized protein</fullName>
    </submittedName>
</protein>
<keyword evidence="2" id="KW-1185">Reference proteome</keyword>
<dbReference type="EMBL" id="JACXVP010000004">
    <property type="protein sequence ID" value="KAG5610295.1"/>
    <property type="molecule type" value="Genomic_DNA"/>
</dbReference>
<reference evidence="1 2" key="1">
    <citation type="submission" date="2020-09" db="EMBL/GenBank/DDBJ databases">
        <title>De no assembly of potato wild relative species, Solanum commersonii.</title>
        <authorList>
            <person name="Cho K."/>
        </authorList>
    </citation>
    <scope>NUCLEOTIDE SEQUENCE [LARGE SCALE GENOMIC DNA]</scope>
    <source>
        <strain evidence="1">LZ3.2</strain>
        <tissue evidence="1">Leaf</tissue>
    </source>
</reference>